<evidence type="ECO:0000313" key="1">
    <source>
        <dbReference type="EMBL" id="TDB40706.1"/>
    </source>
</evidence>
<reference evidence="1 2" key="1">
    <citation type="journal article" date="2019" name="Int. J. Syst. Evol. Microbiol.">
        <title>Photorhabdus khanii subsp. guanajuatensis subsp. nov., isolated from Heterorhabditis atacamensis, and Photorhabdus luminescens subsp. mexicana subsp. nov., isolated from Heterorhabditis mexicana entomopathogenic nematodes.</title>
        <authorList>
            <person name="Machado R.A.R."/>
            <person name="Bruno P."/>
            <person name="Arce C.C.M."/>
            <person name="Liechti N."/>
            <person name="Kohler A."/>
            <person name="Bernal J."/>
            <person name="Bruggmann R."/>
            <person name="Turlings T.C.J."/>
        </authorList>
    </citation>
    <scope>NUCLEOTIDE SEQUENCE [LARGE SCALE GENOMIC DNA]</scope>
    <source>
        <strain evidence="1 2">MEX20-17</strain>
    </source>
</reference>
<feature type="non-terminal residue" evidence="1">
    <location>
        <position position="1"/>
    </location>
</feature>
<dbReference type="AlphaFoldDB" id="A0A4R4IJV3"/>
<gene>
    <name evidence="1" type="ORF">C5467_24755</name>
</gene>
<accession>A0A4R4IJV3</accession>
<dbReference type="EMBL" id="PUJY01000180">
    <property type="protein sequence ID" value="TDB40706.1"/>
    <property type="molecule type" value="Genomic_DNA"/>
</dbReference>
<name>A0A4R4IJV3_9GAMM</name>
<feature type="non-terminal residue" evidence="1">
    <location>
        <position position="265"/>
    </location>
</feature>
<dbReference type="Proteomes" id="UP000295598">
    <property type="component" value="Unassembled WGS sequence"/>
</dbReference>
<evidence type="ECO:0000313" key="2">
    <source>
        <dbReference type="Proteomes" id="UP000295598"/>
    </source>
</evidence>
<proteinExistence type="predicted"/>
<comment type="caution">
    <text evidence="1">The sequence shown here is derived from an EMBL/GenBank/DDBJ whole genome shotgun (WGS) entry which is preliminary data.</text>
</comment>
<protein>
    <submittedName>
        <fullName evidence="1">Hemagglutinin</fullName>
    </submittedName>
</protein>
<organism evidence="1 2">
    <name type="scientific">Photorhabdus khanii subsp. guanajuatensis</name>
    <dbReference type="NCBI Taxonomy" id="2100166"/>
    <lineage>
        <taxon>Bacteria</taxon>
        <taxon>Pseudomonadati</taxon>
        <taxon>Pseudomonadota</taxon>
        <taxon>Gammaproteobacteria</taxon>
        <taxon>Enterobacterales</taxon>
        <taxon>Morganellaceae</taxon>
        <taxon>Photorhabdus</taxon>
    </lineage>
</organism>
<sequence length="265" mass="29624">VKGDLVVRTKELNNTRNIFVINNKQITPDFTDRDMTVLSDVSIFGDPYTITAELTPLPDKWFGPVYFSRLGFEDDGTGKAYLNNTRMKSRVLENSLPGLILSGRNIYINSDNLSNQISKIEAGKDIFLTGNKLINESKRKSSLNHFIIYDLKLEPVPTVYPYKKSGETQTWNDEDDVIEPASIIAKGSLVADFKDNIDINTALPDDIKTVSEVNVKERPETVSAEKIILHAGQINITDKIKAINELNIIAEKEINLHDAALLSSN</sequence>